<dbReference type="InterPro" id="IPR003660">
    <property type="entry name" value="HAMP_dom"/>
</dbReference>
<dbReference type="KEGG" id="rfr:Rfer_3023"/>
<evidence type="ECO:0000259" key="15">
    <source>
        <dbReference type="PROSITE" id="PS50885"/>
    </source>
</evidence>
<evidence type="ECO:0000256" key="7">
    <source>
        <dbReference type="ARBA" id="ARBA00022989"/>
    </source>
</evidence>
<keyword evidence="8 13" id="KW-0472">Membrane</keyword>
<name>Q21U19_ALBFT</name>
<comment type="similarity">
    <text evidence="10">Belongs to the methyl-accepting chemotaxis (MCP) protein family.</text>
</comment>
<evidence type="ECO:0000256" key="9">
    <source>
        <dbReference type="ARBA" id="ARBA00023224"/>
    </source>
</evidence>
<keyword evidence="5" id="KW-0997">Cell inner membrane</keyword>
<feature type="transmembrane region" description="Helical" evidence="13">
    <location>
        <begin position="196"/>
        <end position="219"/>
    </location>
</feature>
<evidence type="ECO:0000256" key="13">
    <source>
        <dbReference type="SAM" id="Phobius"/>
    </source>
</evidence>
<dbReference type="Gene3D" id="1.10.287.950">
    <property type="entry name" value="Methyl-accepting chemotaxis protein"/>
    <property type="match status" value="1"/>
</dbReference>
<evidence type="ECO:0000256" key="2">
    <source>
        <dbReference type="ARBA" id="ARBA00022475"/>
    </source>
</evidence>
<evidence type="ECO:0000259" key="14">
    <source>
        <dbReference type="PROSITE" id="PS50111"/>
    </source>
</evidence>
<dbReference type="HOGENOM" id="CLU_000445_107_16_4"/>
<keyword evidence="6 13" id="KW-0812">Transmembrane</keyword>
<feature type="domain" description="Methyl-accepting transducer" evidence="14">
    <location>
        <begin position="277"/>
        <end position="506"/>
    </location>
</feature>
<feature type="transmembrane region" description="Helical" evidence="13">
    <location>
        <begin position="12"/>
        <end position="32"/>
    </location>
</feature>
<gene>
    <name evidence="16" type="ordered locus">Rfer_3023</name>
</gene>
<feature type="domain" description="HAMP" evidence="15">
    <location>
        <begin position="220"/>
        <end position="272"/>
    </location>
</feature>
<evidence type="ECO:0000256" key="10">
    <source>
        <dbReference type="ARBA" id="ARBA00029447"/>
    </source>
</evidence>
<dbReference type="RefSeq" id="WP_011465300.1">
    <property type="nucleotide sequence ID" value="NC_007908.1"/>
</dbReference>
<dbReference type="Proteomes" id="UP000008332">
    <property type="component" value="Chromosome"/>
</dbReference>
<evidence type="ECO:0000256" key="5">
    <source>
        <dbReference type="ARBA" id="ARBA00022519"/>
    </source>
</evidence>
<dbReference type="GO" id="GO:0004888">
    <property type="term" value="F:transmembrane signaling receptor activity"/>
    <property type="evidence" value="ECO:0007669"/>
    <property type="project" value="InterPro"/>
</dbReference>
<dbReference type="FunFam" id="1.10.287.950:FF:000001">
    <property type="entry name" value="Methyl-accepting chemotaxis sensory transducer"/>
    <property type="match status" value="1"/>
</dbReference>
<proteinExistence type="inferred from homology"/>
<evidence type="ECO:0000313" key="16">
    <source>
        <dbReference type="EMBL" id="ABD70734.1"/>
    </source>
</evidence>
<evidence type="ECO:0000256" key="6">
    <source>
        <dbReference type="ARBA" id="ARBA00022692"/>
    </source>
</evidence>
<dbReference type="PROSITE" id="PS50111">
    <property type="entry name" value="CHEMOTAXIS_TRANSDUC_2"/>
    <property type="match status" value="1"/>
</dbReference>
<dbReference type="GO" id="GO:0005886">
    <property type="term" value="C:plasma membrane"/>
    <property type="evidence" value="ECO:0007669"/>
    <property type="project" value="UniProtKB-SubCell"/>
</dbReference>
<sequence length="537" mass="56832">MFENIRITHRFIAVVVIFSAAMWTVIGVSYWGQVSARESIKTLHDGAMQPALLADQSIDKIVQNRLQVLLAFQHAPDGPLASVHEHATSVHTDAIAANRVEANRIFKLMESALASPEEKAVFEATQTSRAAWRDKLDQAVNAIQSNNFSPATMTAFLKASREEGEAAVKSLLVYRDYQVKKANEAYAAAQSRFRTALIAFGLVILIAATPATLLTFTLLTRMRHGFKLANETATAIAGGDLSHVVPHTGRDEIGDLLLHMDTMRSKLHHVIGQVRNGSDSIANASTEVATGTLDLSRRTEEQASSLEKTASASEELTSTVQANADNAAQANQLAASASDVASRGGAVVAQVVDTMEAINTSSRKIVDIIAVIDGIAFQTNILALNAAVEAARAGEQGRGFAVVAAEVRSLAQRSAEAAKEIKTLISDSVQKVGVGTAQVAQAGATMQEIVAGIQRVADIVGEIALASREQSAGIAQINQAVTHLDGVTQQNAALVEQTSAASNALQDQARELAGLAASFKLEQYAGAGSSQALVRLR</sequence>
<keyword evidence="7 13" id="KW-1133">Transmembrane helix</keyword>
<dbReference type="PROSITE" id="PS50885">
    <property type="entry name" value="HAMP"/>
    <property type="match status" value="1"/>
</dbReference>
<feature type="region of interest" description="Disordered" evidence="12">
    <location>
        <begin position="292"/>
        <end position="315"/>
    </location>
</feature>
<dbReference type="InterPro" id="IPR004089">
    <property type="entry name" value="MCPsignal_dom"/>
</dbReference>
<evidence type="ECO:0000313" key="17">
    <source>
        <dbReference type="Proteomes" id="UP000008332"/>
    </source>
</evidence>
<evidence type="ECO:0000256" key="11">
    <source>
        <dbReference type="PROSITE-ProRule" id="PRU00284"/>
    </source>
</evidence>
<keyword evidence="17" id="KW-1185">Reference proteome</keyword>
<evidence type="ECO:0000256" key="3">
    <source>
        <dbReference type="ARBA" id="ARBA00022481"/>
    </source>
</evidence>
<dbReference type="AlphaFoldDB" id="Q21U19"/>
<reference evidence="17" key="1">
    <citation type="submission" date="2006-02" db="EMBL/GenBank/DDBJ databases">
        <title>Complete sequence of chromosome of Rhodoferax ferrireducens DSM 15236.</title>
        <authorList>
            <person name="Copeland A."/>
            <person name="Lucas S."/>
            <person name="Lapidus A."/>
            <person name="Barry K."/>
            <person name="Detter J.C."/>
            <person name="Glavina del Rio T."/>
            <person name="Hammon N."/>
            <person name="Israni S."/>
            <person name="Pitluck S."/>
            <person name="Brettin T."/>
            <person name="Bruce D."/>
            <person name="Han C."/>
            <person name="Tapia R."/>
            <person name="Gilna P."/>
            <person name="Kiss H."/>
            <person name="Schmutz J."/>
            <person name="Larimer F."/>
            <person name="Land M."/>
            <person name="Kyrpides N."/>
            <person name="Ivanova N."/>
            <person name="Richardson P."/>
        </authorList>
    </citation>
    <scope>NUCLEOTIDE SEQUENCE [LARGE SCALE GENOMIC DNA]</scope>
    <source>
        <strain evidence="17">ATCC BAA-621 / DSM 15236 / T118</strain>
    </source>
</reference>
<dbReference type="InterPro" id="IPR051310">
    <property type="entry name" value="MCP_chemotaxis"/>
</dbReference>
<dbReference type="PRINTS" id="PR00260">
    <property type="entry name" value="CHEMTRNSDUCR"/>
</dbReference>
<dbReference type="PANTHER" id="PTHR43531:SF14">
    <property type="entry name" value="METHYL-ACCEPTING CHEMOTAXIS PROTEIN I-RELATED"/>
    <property type="match status" value="1"/>
</dbReference>
<evidence type="ECO:0000256" key="12">
    <source>
        <dbReference type="SAM" id="MobiDB-lite"/>
    </source>
</evidence>
<keyword evidence="3" id="KW-0488">Methylation</keyword>
<dbReference type="STRING" id="338969.Rfer_3023"/>
<evidence type="ECO:0000256" key="4">
    <source>
        <dbReference type="ARBA" id="ARBA00022500"/>
    </source>
</evidence>
<dbReference type="InterPro" id="IPR003122">
    <property type="entry name" value="Tar_rcpt_lig-bd"/>
</dbReference>
<dbReference type="SMART" id="SM00283">
    <property type="entry name" value="MA"/>
    <property type="match status" value="1"/>
</dbReference>
<dbReference type="GO" id="GO:0007165">
    <property type="term" value="P:signal transduction"/>
    <property type="evidence" value="ECO:0007669"/>
    <property type="project" value="UniProtKB-KW"/>
</dbReference>
<accession>Q21U19</accession>
<organism evidence="16 17">
    <name type="scientific">Albidiferax ferrireducens (strain ATCC BAA-621 / DSM 15236 / T118)</name>
    <name type="common">Rhodoferax ferrireducens</name>
    <dbReference type="NCBI Taxonomy" id="338969"/>
    <lineage>
        <taxon>Bacteria</taxon>
        <taxon>Pseudomonadati</taxon>
        <taxon>Pseudomonadota</taxon>
        <taxon>Betaproteobacteria</taxon>
        <taxon>Burkholderiales</taxon>
        <taxon>Comamonadaceae</taxon>
        <taxon>Rhodoferax</taxon>
    </lineage>
</organism>
<keyword evidence="9 11" id="KW-0807">Transducer</keyword>
<dbReference type="Pfam" id="PF00015">
    <property type="entry name" value="MCPsignal"/>
    <property type="match status" value="1"/>
</dbReference>
<protein>
    <submittedName>
        <fullName evidence="16">Methyl-accepting chemotaxis sensory transducer</fullName>
    </submittedName>
</protein>
<feature type="compositionally biased region" description="Polar residues" evidence="12">
    <location>
        <begin position="302"/>
        <end position="315"/>
    </location>
</feature>
<dbReference type="GO" id="GO:0006935">
    <property type="term" value="P:chemotaxis"/>
    <property type="evidence" value="ECO:0007669"/>
    <property type="project" value="UniProtKB-KW"/>
</dbReference>
<evidence type="ECO:0000256" key="1">
    <source>
        <dbReference type="ARBA" id="ARBA00004429"/>
    </source>
</evidence>
<dbReference type="OrthoDB" id="9806477at2"/>
<dbReference type="InterPro" id="IPR004090">
    <property type="entry name" value="Chemotax_Me-accpt_rcpt"/>
</dbReference>
<dbReference type="eggNOG" id="COG0840">
    <property type="taxonomic scope" value="Bacteria"/>
</dbReference>
<dbReference type="CDD" id="cd06225">
    <property type="entry name" value="HAMP"/>
    <property type="match status" value="1"/>
</dbReference>
<dbReference type="Pfam" id="PF02203">
    <property type="entry name" value="TarH"/>
    <property type="match status" value="1"/>
</dbReference>
<dbReference type="CDD" id="cd11386">
    <property type="entry name" value="MCP_signal"/>
    <property type="match status" value="1"/>
</dbReference>
<keyword evidence="2" id="KW-1003">Cell membrane</keyword>
<evidence type="ECO:0000256" key="8">
    <source>
        <dbReference type="ARBA" id="ARBA00023136"/>
    </source>
</evidence>
<comment type="subcellular location">
    <subcellularLocation>
        <location evidence="1">Cell inner membrane</location>
        <topology evidence="1">Multi-pass membrane protein</topology>
    </subcellularLocation>
</comment>
<dbReference type="SUPFAM" id="SSF58104">
    <property type="entry name" value="Methyl-accepting chemotaxis protein (MCP) signaling domain"/>
    <property type="match status" value="1"/>
</dbReference>
<dbReference type="SMART" id="SM00304">
    <property type="entry name" value="HAMP"/>
    <property type="match status" value="1"/>
</dbReference>
<dbReference type="EMBL" id="CP000267">
    <property type="protein sequence ID" value="ABD70734.1"/>
    <property type="molecule type" value="Genomic_DNA"/>
</dbReference>
<keyword evidence="4" id="KW-0145">Chemotaxis</keyword>
<dbReference type="Pfam" id="PF00672">
    <property type="entry name" value="HAMP"/>
    <property type="match status" value="1"/>
</dbReference>
<dbReference type="PANTHER" id="PTHR43531">
    <property type="entry name" value="PROTEIN ICFG"/>
    <property type="match status" value="1"/>
</dbReference>